<keyword evidence="9" id="KW-0406">Ion transport</keyword>
<keyword evidence="10 12" id="KW-0472">Membrane</keyword>
<dbReference type="AlphaFoldDB" id="A0A068YK04"/>
<dbReference type="GO" id="GO:0005251">
    <property type="term" value="F:delayed rectifier potassium channel activity"/>
    <property type="evidence" value="ECO:0007669"/>
    <property type="project" value="TreeGrafter"/>
</dbReference>
<dbReference type="SUPFAM" id="SSF81324">
    <property type="entry name" value="Voltage-gated potassium channels"/>
    <property type="match status" value="1"/>
</dbReference>
<evidence type="ECO:0000256" key="9">
    <source>
        <dbReference type="ARBA" id="ARBA00023065"/>
    </source>
</evidence>
<evidence type="ECO:0000256" key="12">
    <source>
        <dbReference type="SAM" id="Phobius"/>
    </source>
</evidence>
<keyword evidence="15" id="KW-1185">Reference proteome</keyword>
<keyword evidence="2" id="KW-0813">Transport</keyword>
<gene>
    <name evidence="14" type="ORF">EmuJ_001018900</name>
</gene>
<dbReference type="Proteomes" id="UP000017246">
    <property type="component" value="Unassembled WGS sequence"/>
</dbReference>
<evidence type="ECO:0000256" key="7">
    <source>
        <dbReference type="ARBA" id="ARBA00022958"/>
    </source>
</evidence>
<evidence type="ECO:0000256" key="5">
    <source>
        <dbReference type="ARBA" id="ARBA00022826"/>
    </source>
</evidence>
<proteinExistence type="predicted"/>
<keyword evidence="6" id="KW-0851">Voltage-gated channel</keyword>
<name>A0A068YK04_ECHMU</name>
<keyword evidence="4 12" id="KW-0812">Transmembrane</keyword>
<evidence type="ECO:0000259" key="13">
    <source>
        <dbReference type="Pfam" id="PF00520"/>
    </source>
</evidence>
<evidence type="ECO:0000256" key="1">
    <source>
        <dbReference type="ARBA" id="ARBA00004141"/>
    </source>
</evidence>
<feature type="transmembrane region" description="Helical" evidence="12">
    <location>
        <begin position="33"/>
        <end position="54"/>
    </location>
</feature>
<protein>
    <submittedName>
        <fullName evidence="14">Potassium voltage gated channel subfamily A</fullName>
    </submittedName>
</protein>
<dbReference type="PRINTS" id="PR00169">
    <property type="entry name" value="KCHANNEL"/>
</dbReference>
<dbReference type="eggNOG" id="KOG1545">
    <property type="taxonomic scope" value="Eukaryota"/>
</dbReference>
<dbReference type="InterPro" id="IPR028325">
    <property type="entry name" value="VG_K_chnl"/>
</dbReference>
<dbReference type="PANTHER" id="PTHR11537:SF113">
    <property type="entry name" value="POTASSIUM VOLTAGE-GATED CHANNEL PROTEIN SHAKER"/>
    <property type="match status" value="1"/>
</dbReference>
<dbReference type="STRING" id="6211.A0A068YK04"/>
<organism evidence="14 15">
    <name type="scientific">Echinococcus multilocularis</name>
    <name type="common">Fox tapeworm</name>
    <dbReference type="NCBI Taxonomy" id="6211"/>
    <lineage>
        <taxon>Eukaryota</taxon>
        <taxon>Metazoa</taxon>
        <taxon>Spiralia</taxon>
        <taxon>Lophotrochozoa</taxon>
        <taxon>Platyhelminthes</taxon>
        <taxon>Cestoda</taxon>
        <taxon>Eucestoda</taxon>
        <taxon>Cyclophyllidea</taxon>
        <taxon>Taeniidae</taxon>
        <taxon>Echinococcus</taxon>
    </lineage>
</organism>
<keyword evidence="11" id="KW-0407">Ion channel</keyword>
<dbReference type="EMBL" id="LN902842">
    <property type="protein sequence ID" value="CDS42478.1"/>
    <property type="molecule type" value="Genomic_DNA"/>
</dbReference>
<dbReference type="FunFam" id="1.10.287.70:FF:000002">
    <property type="entry name" value="Potassium voltage-gated channel subfamily a member"/>
    <property type="match status" value="1"/>
</dbReference>
<sequence>MRLFRVVRVLKLSRHSKGLQVLAKTMVTSGRELTLLLFFVIVCVVLFATAVYYAELDSRPNSFTSIPDSFWWAVVTMTTVGYGDMRPQTMLGKFVGCLCAVAGVLTIALPVPVIVSNFNYFYIKEKENEELINYAVLNRRRVRENNSSSVNIPKSFDRTGNYDEEIASVTERDGLYIRRVSNWPNHLRTFKHIYREDAPINQRKHSR</sequence>
<dbReference type="InterPro" id="IPR003968">
    <property type="entry name" value="K_chnl_volt-dep_Kv"/>
</dbReference>
<dbReference type="Gene3D" id="1.10.287.70">
    <property type="match status" value="1"/>
</dbReference>
<evidence type="ECO:0000256" key="10">
    <source>
        <dbReference type="ARBA" id="ARBA00023136"/>
    </source>
</evidence>
<dbReference type="InterPro" id="IPR005821">
    <property type="entry name" value="Ion_trans_dom"/>
</dbReference>
<evidence type="ECO:0000313" key="15">
    <source>
        <dbReference type="Proteomes" id="UP000017246"/>
    </source>
</evidence>
<accession>A0A068YK04</accession>
<dbReference type="OrthoDB" id="415460at2759"/>
<reference evidence="14" key="2">
    <citation type="submission" date="2015-11" db="EMBL/GenBank/DDBJ databases">
        <authorList>
            <person name="Zhang Y."/>
            <person name="Guo Z."/>
        </authorList>
    </citation>
    <scope>NUCLEOTIDE SEQUENCE</scope>
</reference>
<dbReference type="GO" id="GO:0001508">
    <property type="term" value="P:action potential"/>
    <property type="evidence" value="ECO:0007669"/>
    <property type="project" value="TreeGrafter"/>
</dbReference>
<keyword evidence="7" id="KW-0630">Potassium</keyword>
<keyword evidence="3" id="KW-0633">Potassium transport</keyword>
<evidence type="ECO:0000256" key="11">
    <source>
        <dbReference type="ARBA" id="ARBA00023303"/>
    </source>
</evidence>
<keyword evidence="8 12" id="KW-1133">Transmembrane helix</keyword>
<comment type="subcellular location">
    <subcellularLocation>
        <location evidence="1">Membrane</location>
        <topology evidence="1">Multi-pass membrane protein</topology>
    </subcellularLocation>
</comment>
<evidence type="ECO:0000256" key="2">
    <source>
        <dbReference type="ARBA" id="ARBA00022448"/>
    </source>
</evidence>
<feature type="domain" description="Ion transport" evidence="13">
    <location>
        <begin position="1"/>
        <end position="124"/>
    </location>
</feature>
<evidence type="ECO:0000256" key="6">
    <source>
        <dbReference type="ARBA" id="ARBA00022882"/>
    </source>
</evidence>
<dbReference type="PANTHER" id="PTHR11537">
    <property type="entry name" value="VOLTAGE-GATED POTASSIUM CHANNEL"/>
    <property type="match status" value="1"/>
</dbReference>
<reference evidence="14" key="1">
    <citation type="journal article" date="2013" name="Nature">
        <title>The genomes of four tapeworm species reveal adaptations to parasitism.</title>
        <authorList>
            <person name="Tsai I.J."/>
            <person name="Zarowiecki M."/>
            <person name="Holroyd N."/>
            <person name="Garciarrubio A."/>
            <person name="Sanchez-Flores A."/>
            <person name="Brooks K.L."/>
            <person name="Tracey A."/>
            <person name="Bobes R.J."/>
            <person name="Fragoso G."/>
            <person name="Sciutto E."/>
            <person name="Aslett M."/>
            <person name="Beasley H."/>
            <person name="Bennett H.M."/>
            <person name="Cai J."/>
            <person name="Camicia F."/>
            <person name="Clark R."/>
            <person name="Cucher M."/>
            <person name="De Silva N."/>
            <person name="Day T.A."/>
            <person name="Deplazes P."/>
            <person name="Estrada K."/>
            <person name="Fernandez C."/>
            <person name="Holland P.W."/>
            <person name="Hou J."/>
            <person name="Hu S."/>
            <person name="Huckvale T."/>
            <person name="Hung S.S."/>
            <person name="Kamenetzky L."/>
            <person name="Keane J.A."/>
            <person name="Kiss F."/>
            <person name="Koziol U."/>
            <person name="Lambert O."/>
            <person name="Liu K."/>
            <person name="Luo X."/>
            <person name="Luo Y."/>
            <person name="Macchiaroli N."/>
            <person name="Nichol S."/>
            <person name="Paps J."/>
            <person name="Parkinson J."/>
            <person name="Pouchkina-Stantcheva N."/>
            <person name="Riddiford N."/>
            <person name="Rosenzvit M."/>
            <person name="Salinas G."/>
            <person name="Wasmuth J.D."/>
            <person name="Zamanian M."/>
            <person name="Zheng Y."/>
            <person name="Cai X."/>
            <person name="Soberon X."/>
            <person name="Olson P.D."/>
            <person name="Laclette J.P."/>
            <person name="Brehm K."/>
            <person name="Berriman M."/>
            <person name="Garciarrubio A."/>
            <person name="Bobes R.J."/>
            <person name="Fragoso G."/>
            <person name="Sanchez-Flores A."/>
            <person name="Estrada K."/>
            <person name="Cevallos M.A."/>
            <person name="Morett E."/>
            <person name="Gonzalez V."/>
            <person name="Portillo T."/>
            <person name="Ochoa-Leyva A."/>
            <person name="Jose M.V."/>
            <person name="Sciutto E."/>
            <person name="Landa A."/>
            <person name="Jimenez L."/>
            <person name="Valdes V."/>
            <person name="Carrero J.C."/>
            <person name="Larralde C."/>
            <person name="Morales-Montor J."/>
            <person name="Limon-Lason J."/>
            <person name="Soberon X."/>
            <person name="Laclette J.P."/>
        </authorList>
    </citation>
    <scope>NUCLEOTIDE SEQUENCE [LARGE SCALE GENOMIC DNA]</scope>
</reference>
<feature type="transmembrane region" description="Helical" evidence="12">
    <location>
        <begin position="94"/>
        <end position="115"/>
    </location>
</feature>
<dbReference type="Pfam" id="PF00520">
    <property type="entry name" value="Ion_trans"/>
    <property type="match status" value="1"/>
</dbReference>
<dbReference type="Gene3D" id="1.10.287.930">
    <property type="entry name" value="Mammalian shaker kv1.2 potassium channel- beta subunit complex"/>
    <property type="match status" value="1"/>
</dbReference>
<evidence type="ECO:0000256" key="4">
    <source>
        <dbReference type="ARBA" id="ARBA00022692"/>
    </source>
</evidence>
<evidence type="ECO:0000256" key="3">
    <source>
        <dbReference type="ARBA" id="ARBA00022538"/>
    </source>
</evidence>
<evidence type="ECO:0000313" key="14">
    <source>
        <dbReference type="EMBL" id="CDS42478.1"/>
    </source>
</evidence>
<dbReference type="GO" id="GO:0008076">
    <property type="term" value="C:voltage-gated potassium channel complex"/>
    <property type="evidence" value="ECO:0007669"/>
    <property type="project" value="InterPro"/>
</dbReference>
<evidence type="ECO:0000256" key="8">
    <source>
        <dbReference type="ARBA" id="ARBA00022989"/>
    </source>
</evidence>
<keyword evidence="5" id="KW-0631">Potassium channel</keyword>
<dbReference type="PRINTS" id="PR01491">
    <property type="entry name" value="KVCHANNEL"/>
</dbReference>